<gene>
    <name evidence="1" type="ORF">H5410_002127</name>
</gene>
<dbReference type="EMBL" id="JACXVP010000001">
    <property type="protein sequence ID" value="KAG5630410.1"/>
    <property type="molecule type" value="Genomic_DNA"/>
</dbReference>
<evidence type="ECO:0000313" key="1">
    <source>
        <dbReference type="EMBL" id="KAG5630410.1"/>
    </source>
</evidence>
<keyword evidence="2" id="KW-1185">Reference proteome</keyword>
<reference evidence="1 2" key="1">
    <citation type="submission" date="2020-09" db="EMBL/GenBank/DDBJ databases">
        <title>De no assembly of potato wild relative species, Solanum commersonii.</title>
        <authorList>
            <person name="Cho K."/>
        </authorList>
    </citation>
    <scope>NUCLEOTIDE SEQUENCE [LARGE SCALE GENOMIC DNA]</scope>
    <source>
        <strain evidence="1">LZ3.2</strain>
        <tissue evidence="1">Leaf</tissue>
    </source>
</reference>
<protein>
    <submittedName>
        <fullName evidence="1">Uncharacterized protein</fullName>
    </submittedName>
</protein>
<dbReference type="Proteomes" id="UP000824120">
    <property type="component" value="Chromosome 1"/>
</dbReference>
<sequence>MEEQKLAIKLQVGEVLEDTKKATLVKHFKFNLNVAPKPETEEIIDLYAGLDHKKDGFGVPMKLSKNVE</sequence>
<evidence type="ECO:0000313" key="2">
    <source>
        <dbReference type="Proteomes" id="UP000824120"/>
    </source>
</evidence>
<organism evidence="1 2">
    <name type="scientific">Solanum commersonii</name>
    <name type="common">Commerson's wild potato</name>
    <name type="synonym">Commerson's nightshade</name>
    <dbReference type="NCBI Taxonomy" id="4109"/>
    <lineage>
        <taxon>Eukaryota</taxon>
        <taxon>Viridiplantae</taxon>
        <taxon>Streptophyta</taxon>
        <taxon>Embryophyta</taxon>
        <taxon>Tracheophyta</taxon>
        <taxon>Spermatophyta</taxon>
        <taxon>Magnoliopsida</taxon>
        <taxon>eudicotyledons</taxon>
        <taxon>Gunneridae</taxon>
        <taxon>Pentapetalae</taxon>
        <taxon>asterids</taxon>
        <taxon>lamiids</taxon>
        <taxon>Solanales</taxon>
        <taxon>Solanaceae</taxon>
        <taxon>Solanoideae</taxon>
        <taxon>Solaneae</taxon>
        <taxon>Solanum</taxon>
    </lineage>
</organism>
<proteinExistence type="predicted"/>
<accession>A0A9J6B1G1</accession>
<name>A0A9J6B1G1_SOLCO</name>
<comment type="caution">
    <text evidence="1">The sequence shown here is derived from an EMBL/GenBank/DDBJ whole genome shotgun (WGS) entry which is preliminary data.</text>
</comment>
<dbReference type="AlphaFoldDB" id="A0A9J6B1G1"/>